<keyword evidence="2" id="KW-1003">Cell membrane</keyword>
<dbReference type="InterPro" id="IPR000276">
    <property type="entry name" value="GPCR_Rhodpsn"/>
</dbReference>
<dbReference type="InterPro" id="IPR017452">
    <property type="entry name" value="GPCR_Rhodpsn_7TM"/>
</dbReference>
<comment type="similarity">
    <text evidence="9">Belongs to the G-protein coupled receptor 1 family.</text>
</comment>
<feature type="transmembrane region" description="Helical" evidence="10">
    <location>
        <begin position="376"/>
        <end position="396"/>
    </location>
</feature>
<evidence type="ECO:0000256" key="9">
    <source>
        <dbReference type="RuleBase" id="RU000688"/>
    </source>
</evidence>
<dbReference type="PROSITE" id="PS00237">
    <property type="entry name" value="G_PROTEIN_RECEP_F1_1"/>
    <property type="match status" value="1"/>
</dbReference>
<keyword evidence="4 10" id="KW-1133">Transmembrane helix</keyword>
<keyword evidence="3 9" id="KW-0812">Transmembrane</keyword>
<dbReference type="Gene3D" id="1.20.1070.10">
    <property type="entry name" value="Rhodopsin 7-helix transmembrane proteins"/>
    <property type="match status" value="3"/>
</dbReference>
<dbReference type="PROSITE" id="PS50262">
    <property type="entry name" value="G_PROTEIN_RECEP_F1_2"/>
    <property type="match status" value="2"/>
</dbReference>
<evidence type="ECO:0000256" key="4">
    <source>
        <dbReference type="ARBA" id="ARBA00022989"/>
    </source>
</evidence>
<dbReference type="EMBL" id="CALNXK010000026">
    <property type="protein sequence ID" value="CAH3113725.1"/>
    <property type="molecule type" value="Genomic_DNA"/>
</dbReference>
<feature type="domain" description="G-protein coupled receptors family 1 profile" evidence="11">
    <location>
        <begin position="272"/>
        <end position="512"/>
    </location>
</feature>
<feature type="non-terminal residue" evidence="12">
    <location>
        <position position="543"/>
    </location>
</feature>
<feature type="transmembrane region" description="Helical" evidence="10">
    <location>
        <begin position="402"/>
        <end position="425"/>
    </location>
</feature>
<evidence type="ECO:0000256" key="6">
    <source>
        <dbReference type="ARBA" id="ARBA00023136"/>
    </source>
</evidence>
<feature type="transmembrane region" description="Helical" evidence="10">
    <location>
        <begin position="35"/>
        <end position="54"/>
    </location>
</feature>
<keyword evidence="6 10" id="KW-0472">Membrane</keyword>
<name>A0ABN8NLC4_9CNID</name>
<protein>
    <recommendedName>
        <fullName evidence="11">G-protein coupled receptors family 1 profile domain-containing protein</fullName>
    </recommendedName>
</protein>
<accession>A0ABN8NLC4</accession>
<reference evidence="12 13" key="1">
    <citation type="submission" date="2022-05" db="EMBL/GenBank/DDBJ databases">
        <authorList>
            <consortium name="Genoscope - CEA"/>
            <person name="William W."/>
        </authorList>
    </citation>
    <scope>NUCLEOTIDE SEQUENCE [LARGE SCALE GENOMIC DNA]</scope>
</reference>
<keyword evidence="8 9" id="KW-0807">Transducer</keyword>
<dbReference type="CDD" id="cd00637">
    <property type="entry name" value="7tm_classA_rhodopsin-like"/>
    <property type="match status" value="2"/>
</dbReference>
<evidence type="ECO:0000256" key="2">
    <source>
        <dbReference type="ARBA" id="ARBA00022475"/>
    </source>
</evidence>
<feature type="transmembrane region" description="Helical" evidence="10">
    <location>
        <begin position="330"/>
        <end position="355"/>
    </location>
</feature>
<keyword evidence="5 9" id="KW-0297">G-protein coupled receptor</keyword>
<feature type="transmembrane region" description="Helical" evidence="10">
    <location>
        <begin position="119"/>
        <end position="137"/>
    </location>
</feature>
<organism evidence="12 13">
    <name type="scientific">Porites lobata</name>
    <dbReference type="NCBI Taxonomy" id="104759"/>
    <lineage>
        <taxon>Eukaryota</taxon>
        <taxon>Metazoa</taxon>
        <taxon>Cnidaria</taxon>
        <taxon>Anthozoa</taxon>
        <taxon>Hexacorallia</taxon>
        <taxon>Scleractinia</taxon>
        <taxon>Fungiina</taxon>
        <taxon>Poritidae</taxon>
        <taxon>Porites</taxon>
    </lineage>
</organism>
<feature type="domain" description="G-protein coupled receptors family 1 profile" evidence="11">
    <location>
        <begin position="15"/>
        <end position="271"/>
    </location>
</feature>
<evidence type="ECO:0000256" key="3">
    <source>
        <dbReference type="ARBA" id="ARBA00022692"/>
    </source>
</evidence>
<dbReference type="InterPro" id="IPR050569">
    <property type="entry name" value="TAAR"/>
</dbReference>
<keyword evidence="7 9" id="KW-0675">Receptor</keyword>
<feature type="transmembrane region" description="Helical" evidence="10">
    <location>
        <begin position="292"/>
        <end position="318"/>
    </location>
</feature>
<evidence type="ECO:0000313" key="13">
    <source>
        <dbReference type="Proteomes" id="UP001159405"/>
    </source>
</evidence>
<dbReference type="SMART" id="SM01381">
    <property type="entry name" value="7TM_GPCR_Srsx"/>
    <property type="match status" value="1"/>
</dbReference>
<feature type="transmembrane region" description="Helical" evidence="10">
    <location>
        <begin position="6"/>
        <end position="23"/>
    </location>
</feature>
<evidence type="ECO:0000256" key="5">
    <source>
        <dbReference type="ARBA" id="ARBA00023040"/>
    </source>
</evidence>
<feature type="transmembrane region" description="Helical" evidence="10">
    <location>
        <begin position="74"/>
        <end position="98"/>
    </location>
</feature>
<evidence type="ECO:0000313" key="12">
    <source>
        <dbReference type="EMBL" id="CAH3113725.1"/>
    </source>
</evidence>
<comment type="subcellular location">
    <subcellularLocation>
        <location evidence="1">Cell membrane</location>
        <topology evidence="1">Multi-pass membrane protein</topology>
    </subcellularLocation>
</comment>
<evidence type="ECO:0000256" key="1">
    <source>
        <dbReference type="ARBA" id="ARBA00004651"/>
    </source>
</evidence>
<dbReference type="SUPFAM" id="SSF81321">
    <property type="entry name" value="Family A G protein-coupled receptor-like"/>
    <property type="match status" value="2"/>
</dbReference>
<evidence type="ECO:0000259" key="11">
    <source>
        <dbReference type="PROSITE" id="PS50262"/>
    </source>
</evidence>
<dbReference type="PRINTS" id="PR00237">
    <property type="entry name" value="GPCRRHODOPSN"/>
</dbReference>
<gene>
    <name evidence="12" type="ORF">PLOB_00022294</name>
</gene>
<dbReference type="PANTHER" id="PTHR24249:SF421">
    <property type="entry name" value="G-PROTEIN COUPLED RECEPTORS FAMILY 1 PROFILE DOMAIN-CONTAINING PROTEIN"/>
    <property type="match status" value="1"/>
</dbReference>
<evidence type="ECO:0000256" key="7">
    <source>
        <dbReference type="ARBA" id="ARBA00023170"/>
    </source>
</evidence>
<dbReference type="Pfam" id="PF00001">
    <property type="entry name" value="7tm_1"/>
    <property type="match status" value="3"/>
</dbReference>
<evidence type="ECO:0000256" key="8">
    <source>
        <dbReference type="ARBA" id="ARBA00023224"/>
    </source>
</evidence>
<sequence length="543" mass="61058">MIIINVATFPFTIVLNLLVMIAVKTRVRLQSMSNILLACLASTDVMVGLVVQPLRVALFITLLKDDTTSGGCLVHVLAAVFSLILYLVSVEHLLLMTIDRYFAIMRPYSYDRTVTKARVISGSCLSWILIAAKQILWLLNRDLFIIVNSVILLLLLVGIVVFKEPLKNNISLGTFCALYLIPGSLAALNSLMNPFIYSIRSRQFRIAFIELMMSKSYSEANEFEKKFFGSNAVANGASQSSATRQDYSDLAYAIFTVMIIINVATFPFTIVLNLLVMIAVKTRVRLQSMSNILLACLASTDVMVGLVVQPLRVALFIILLKDETTSGGCLVHVLAAVFSFILCLVSVEHLLLITIDRYFAIMRPYSYDRTVTRARVISGSCLSWILTAAKQILWFLNRDLFTIVNSVILLLLLVGIVVCNVILYFEVRRHEKQIADQQVSLEARENFLKQRRAFKLTMSVVALLFISYLPIFIFRAVREPIKNNISLGTFCALSLIPGSLAALNSLMNPFIYCIRSRQFRVAFIELMIGKSYSEAKEFEKKFF</sequence>
<evidence type="ECO:0000256" key="10">
    <source>
        <dbReference type="SAM" id="Phobius"/>
    </source>
</evidence>
<dbReference type="Proteomes" id="UP001159405">
    <property type="component" value="Unassembled WGS sequence"/>
</dbReference>
<feature type="transmembrane region" description="Helical" evidence="10">
    <location>
        <begin position="485"/>
        <end position="507"/>
    </location>
</feature>
<comment type="caution">
    <text evidence="12">The sequence shown here is derived from an EMBL/GenBank/DDBJ whole genome shotgun (WGS) entry which is preliminary data.</text>
</comment>
<dbReference type="PANTHER" id="PTHR24249">
    <property type="entry name" value="HISTAMINE RECEPTOR-RELATED G-PROTEIN COUPLED RECEPTOR"/>
    <property type="match status" value="1"/>
</dbReference>
<proteinExistence type="inferred from homology"/>
<keyword evidence="13" id="KW-1185">Reference proteome</keyword>
<feature type="transmembrane region" description="Helical" evidence="10">
    <location>
        <begin position="250"/>
        <end position="280"/>
    </location>
</feature>
<feature type="transmembrane region" description="Helical" evidence="10">
    <location>
        <begin position="453"/>
        <end position="473"/>
    </location>
</feature>
<feature type="transmembrane region" description="Helical" evidence="10">
    <location>
        <begin position="143"/>
        <end position="162"/>
    </location>
</feature>
<feature type="transmembrane region" description="Helical" evidence="10">
    <location>
        <begin position="169"/>
        <end position="188"/>
    </location>
</feature>